<organism evidence="1 2">
    <name type="scientific">Callipepla squamata</name>
    <name type="common">Scaled quail</name>
    <dbReference type="NCBI Taxonomy" id="9009"/>
    <lineage>
        <taxon>Eukaryota</taxon>
        <taxon>Metazoa</taxon>
        <taxon>Chordata</taxon>
        <taxon>Craniata</taxon>
        <taxon>Vertebrata</taxon>
        <taxon>Euteleostomi</taxon>
        <taxon>Archelosauria</taxon>
        <taxon>Archosauria</taxon>
        <taxon>Dinosauria</taxon>
        <taxon>Saurischia</taxon>
        <taxon>Theropoda</taxon>
        <taxon>Coelurosauria</taxon>
        <taxon>Aves</taxon>
        <taxon>Neognathae</taxon>
        <taxon>Galloanserae</taxon>
        <taxon>Galliformes</taxon>
        <taxon>Odontophoridae</taxon>
        <taxon>Callipepla</taxon>
    </lineage>
</organism>
<comment type="caution">
    <text evidence="1">The sequence shown here is derived from an EMBL/GenBank/DDBJ whole genome shotgun (WGS) entry which is preliminary data.</text>
</comment>
<name>A0A226M934_CALSU</name>
<keyword evidence="2" id="KW-1185">Reference proteome</keyword>
<dbReference type="STRING" id="9009.A0A226M934"/>
<evidence type="ECO:0000313" key="1">
    <source>
        <dbReference type="EMBL" id="OXB51750.1"/>
    </source>
</evidence>
<accession>A0A226M934</accession>
<proteinExistence type="predicted"/>
<feature type="non-terminal residue" evidence="1">
    <location>
        <position position="58"/>
    </location>
</feature>
<evidence type="ECO:0000313" key="2">
    <source>
        <dbReference type="Proteomes" id="UP000198323"/>
    </source>
</evidence>
<dbReference type="Proteomes" id="UP000198323">
    <property type="component" value="Unassembled WGS sequence"/>
</dbReference>
<gene>
    <name evidence="1" type="ORF">ASZ78_002737</name>
</gene>
<dbReference type="EMBL" id="MCFN01009779">
    <property type="protein sequence ID" value="OXB51750.1"/>
    <property type="molecule type" value="Genomic_DNA"/>
</dbReference>
<reference evidence="1 2" key="1">
    <citation type="submission" date="2016-07" db="EMBL/GenBank/DDBJ databases">
        <title>Disparate Historic Effective Population Sizes Predicted by Modern Levels of Genome Diversity for the Scaled Quail (Callipepla squamata) and the Northern Bobwhite (Colinus virginianus): Inferences from First and Second Generation Draft Genome Assemblies for Sympatric New World Quail.</title>
        <authorList>
            <person name="Oldeschulte D.L."/>
            <person name="Halley Y.A."/>
            <person name="Bhattarai E.K."/>
            <person name="Brashear W.A."/>
            <person name="Hill J."/>
            <person name="Metz R.P."/>
            <person name="Johnson C.D."/>
            <person name="Rollins D."/>
            <person name="Peterson M.J."/>
            <person name="Bickhart D.M."/>
            <person name="Decker J.E."/>
            <person name="Seabury C.M."/>
        </authorList>
    </citation>
    <scope>NUCLEOTIDE SEQUENCE [LARGE SCALE GENOMIC DNA]</scope>
    <source>
        <strain evidence="1 2">Texas</strain>
        <tissue evidence="1">Leg muscle</tissue>
    </source>
</reference>
<sequence length="58" mass="6581">MLVSAYWHGLHPGYYLSFLSVPLWLAAEAAAERRLGGVLGGPLPRALQWFLKMRAYDY</sequence>
<protein>
    <submittedName>
        <fullName evidence="1">Uncharacterized protein</fullName>
    </submittedName>
</protein>
<dbReference type="AlphaFoldDB" id="A0A226M934"/>